<feature type="domain" description="CopC" evidence="8">
    <location>
        <begin position="85"/>
        <end position="181"/>
    </location>
</feature>
<keyword evidence="6 7" id="KW-0186">Copper</keyword>
<dbReference type="InterPro" id="IPR047685">
    <property type="entry name" value="CopC-like"/>
</dbReference>
<dbReference type="InterPro" id="IPR014755">
    <property type="entry name" value="Cu-Rt/internalin_Ig-like"/>
</dbReference>
<dbReference type="Pfam" id="PF04234">
    <property type="entry name" value="CopC"/>
    <property type="match status" value="1"/>
</dbReference>
<dbReference type="GO" id="GO:0005507">
    <property type="term" value="F:copper ion binding"/>
    <property type="evidence" value="ECO:0007669"/>
    <property type="project" value="UniProtKB-UniRule"/>
</dbReference>
<evidence type="ECO:0000313" key="9">
    <source>
        <dbReference type="EMBL" id="CDG21172.1"/>
    </source>
</evidence>
<dbReference type="STRING" id="1354304.XPG1_1517"/>
<dbReference type="PANTHER" id="PTHR34820:SF4">
    <property type="entry name" value="INNER MEMBRANE PROTEIN YEBZ"/>
    <property type="match status" value="1"/>
</dbReference>
<keyword evidence="3 7" id="KW-0479">Metal-binding</keyword>
<protein>
    <recommendedName>
        <fullName evidence="7">Copper resistance protein C</fullName>
    </recommendedName>
</protein>
<dbReference type="EMBL" id="FO704551">
    <property type="protein sequence ID" value="CDG21172.1"/>
    <property type="molecule type" value="Genomic_DNA"/>
</dbReference>
<keyword evidence="5 7" id="KW-0574">Periplasm</keyword>
<evidence type="ECO:0000256" key="5">
    <source>
        <dbReference type="ARBA" id="ARBA00022764"/>
    </source>
</evidence>
<dbReference type="KEGG" id="xpo:XPG1_1517"/>
<dbReference type="GO" id="GO:0042597">
    <property type="term" value="C:periplasmic space"/>
    <property type="evidence" value="ECO:0007669"/>
    <property type="project" value="UniProtKB-SubCell"/>
</dbReference>
<dbReference type="AlphaFoldDB" id="A0A068R1L2"/>
<sequence>MGVTVLSLLFPILFLRRASQVKTLLVDWRRSNIFFAIESLLRYKNSSAYYRVISMFIPNIGSFWTKLSALMVLFVGLSCQQALAHAHLKDQTPTENTTVEAAPKAITLSFSERIELGFSQVKLIGPEKNVIQTGKLELDPETKTKLILPLEGQLTAGKYTVDWRVLSVDGHKTKGLYSFTVK</sequence>
<evidence type="ECO:0000256" key="6">
    <source>
        <dbReference type="ARBA" id="ARBA00023008"/>
    </source>
</evidence>
<evidence type="ECO:0000256" key="4">
    <source>
        <dbReference type="ARBA" id="ARBA00022729"/>
    </source>
</evidence>
<dbReference type="SUPFAM" id="SSF81296">
    <property type="entry name" value="E set domains"/>
    <property type="match status" value="1"/>
</dbReference>
<evidence type="ECO:0000256" key="2">
    <source>
        <dbReference type="ARBA" id="ARBA00010509"/>
    </source>
</evidence>
<dbReference type="NCBIfam" id="NF033814">
    <property type="entry name" value="copper_CopC"/>
    <property type="match status" value="1"/>
</dbReference>
<dbReference type="GO" id="GO:0046688">
    <property type="term" value="P:response to copper ion"/>
    <property type="evidence" value="ECO:0007669"/>
    <property type="project" value="UniProtKB-UniRule"/>
</dbReference>
<accession>A0A068R1L2</accession>
<dbReference type="PANTHER" id="PTHR34820">
    <property type="entry name" value="INNER MEMBRANE PROTEIN YEBZ"/>
    <property type="match status" value="1"/>
</dbReference>
<dbReference type="InterPro" id="IPR007348">
    <property type="entry name" value="CopC_dom"/>
</dbReference>
<dbReference type="HOGENOM" id="CLU_127167_0_0_6"/>
<proteinExistence type="inferred from homology"/>
<keyword evidence="4 7" id="KW-0732">Signal</keyword>
<dbReference type="InterPro" id="IPR014756">
    <property type="entry name" value="Ig_E-set"/>
</dbReference>
<comment type="function">
    <text evidence="7">Involved in copper resistance.</text>
</comment>
<evidence type="ECO:0000256" key="1">
    <source>
        <dbReference type="ARBA" id="ARBA00004418"/>
    </source>
</evidence>
<comment type="subcellular location">
    <subcellularLocation>
        <location evidence="1 7">Periplasm</location>
    </subcellularLocation>
</comment>
<dbReference type="InterPro" id="IPR032694">
    <property type="entry name" value="CopC/D"/>
</dbReference>
<dbReference type="GO" id="GO:0005886">
    <property type="term" value="C:plasma membrane"/>
    <property type="evidence" value="ECO:0007669"/>
    <property type="project" value="TreeGrafter"/>
</dbReference>
<comment type="similarity">
    <text evidence="2 7">Belongs to the CopC family.</text>
</comment>
<name>A0A068R1L2_9GAMM</name>
<dbReference type="Gene3D" id="2.60.40.1220">
    <property type="match status" value="1"/>
</dbReference>
<evidence type="ECO:0000256" key="7">
    <source>
        <dbReference type="RuleBase" id="RU369037"/>
    </source>
</evidence>
<dbReference type="GO" id="GO:0006825">
    <property type="term" value="P:copper ion transport"/>
    <property type="evidence" value="ECO:0007669"/>
    <property type="project" value="InterPro"/>
</dbReference>
<reference evidence="9 10" key="1">
    <citation type="submission" date="2013-07" db="EMBL/GenBank/DDBJ databases">
        <authorList>
            <person name="Genoscope - CEA"/>
        </authorList>
    </citation>
    <scope>NUCLEOTIDE SEQUENCE [LARGE SCALE GENOMIC DNA]</scope>
    <source>
        <strain evidence="9 10">G6</strain>
    </source>
</reference>
<dbReference type="Proteomes" id="UP000032735">
    <property type="component" value="Chromosome"/>
</dbReference>
<evidence type="ECO:0000256" key="3">
    <source>
        <dbReference type="ARBA" id="ARBA00022723"/>
    </source>
</evidence>
<evidence type="ECO:0000259" key="8">
    <source>
        <dbReference type="Pfam" id="PF04234"/>
    </source>
</evidence>
<gene>
    <name evidence="9" type="ORF">XPG1_1517</name>
</gene>
<organism evidence="9 10">
    <name type="scientific">Xenorhabdus poinarii G6</name>
    <dbReference type="NCBI Taxonomy" id="1354304"/>
    <lineage>
        <taxon>Bacteria</taxon>
        <taxon>Pseudomonadati</taxon>
        <taxon>Pseudomonadota</taxon>
        <taxon>Gammaproteobacteria</taxon>
        <taxon>Enterobacterales</taxon>
        <taxon>Morganellaceae</taxon>
        <taxon>Xenorhabdus</taxon>
    </lineage>
</organism>
<evidence type="ECO:0000313" key="10">
    <source>
        <dbReference type="Proteomes" id="UP000032735"/>
    </source>
</evidence>
<keyword evidence="10" id="KW-1185">Reference proteome</keyword>